<evidence type="ECO:0008006" key="11">
    <source>
        <dbReference type="Google" id="ProtNLM"/>
    </source>
</evidence>
<evidence type="ECO:0000313" key="9">
    <source>
        <dbReference type="EMBL" id="KAJ3843724.1"/>
    </source>
</evidence>
<dbReference type="GO" id="GO:0030544">
    <property type="term" value="F:Hsp70 protein binding"/>
    <property type="evidence" value="ECO:0007669"/>
    <property type="project" value="InterPro"/>
</dbReference>
<evidence type="ECO:0000256" key="5">
    <source>
        <dbReference type="PROSITE-ProRule" id="PRU00546"/>
    </source>
</evidence>
<proteinExistence type="inferred from homology"/>
<evidence type="ECO:0000256" key="2">
    <source>
        <dbReference type="ARBA" id="ARBA00022737"/>
    </source>
</evidence>
<dbReference type="GO" id="GO:0051082">
    <property type="term" value="F:unfolded protein binding"/>
    <property type="evidence" value="ECO:0007669"/>
    <property type="project" value="InterPro"/>
</dbReference>
<dbReference type="Pfam" id="PF00684">
    <property type="entry name" value="DnaJ_CXXCXGXG"/>
    <property type="match status" value="1"/>
</dbReference>
<dbReference type="Proteomes" id="UP001163846">
    <property type="component" value="Unassembled WGS sequence"/>
</dbReference>
<dbReference type="SUPFAM" id="SSF49493">
    <property type="entry name" value="HSP40/DnaJ peptide-binding domain"/>
    <property type="match status" value="2"/>
</dbReference>
<dbReference type="SUPFAM" id="SSF46565">
    <property type="entry name" value="Chaperone J-domain"/>
    <property type="match status" value="1"/>
</dbReference>
<dbReference type="FunFam" id="2.60.260.20:FF:000003">
    <property type="entry name" value="DnaJ subfamily A member 2"/>
    <property type="match status" value="1"/>
</dbReference>
<feature type="zinc finger region" description="CR-type" evidence="5">
    <location>
        <begin position="126"/>
        <end position="209"/>
    </location>
</feature>
<keyword evidence="2" id="KW-0677">Repeat</keyword>
<dbReference type="SMART" id="SM00271">
    <property type="entry name" value="DnaJ"/>
    <property type="match status" value="1"/>
</dbReference>
<keyword evidence="4 5" id="KW-0862">Zinc</keyword>
<dbReference type="InterPro" id="IPR012724">
    <property type="entry name" value="DnaJ"/>
</dbReference>
<dbReference type="PRINTS" id="PR00625">
    <property type="entry name" value="JDOMAIN"/>
</dbReference>
<dbReference type="Gene3D" id="2.10.230.10">
    <property type="entry name" value="Heat shock protein DnaJ, cysteine-rich domain"/>
    <property type="match status" value="1"/>
</dbReference>
<evidence type="ECO:0000256" key="4">
    <source>
        <dbReference type="ARBA" id="ARBA00022833"/>
    </source>
</evidence>
<dbReference type="InterPro" id="IPR001305">
    <property type="entry name" value="HSP_DnaJ_Cys-rich_dom"/>
</dbReference>
<keyword evidence="3 5" id="KW-0863">Zinc-finger</keyword>
<evidence type="ECO:0000256" key="6">
    <source>
        <dbReference type="SAM" id="MobiDB-lite"/>
    </source>
</evidence>
<name>A0AA38PIW8_9AGAR</name>
<dbReference type="SUPFAM" id="SSF57938">
    <property type="entry name" value="DnaJ/Hsp40 cysteine-rich domain"/>
    <property type="match status" value="1"/>
</dbReference>
<dbReference type="AlphaFoldDB" id="A0AA38PIW8"/>
<dbReference type="InterPro" id="IPR001623">
    <property type="entry name" value="DnaJ_domain"/>
</dbReference>
<dbReference type="InterPro" id="IPR036410">
    <property type="entry name" value="HSP_DnaJ_Cys-rich_dom_sf"/>
</dbReference>
<dbReference type="Gene3D" id="1.10.287.110">
    <property type="entry name" value="DnaJ domain"/>
    <property type="match status" value="1"/>
</dbReference>
<evidence type="ECO:0000259" key="8">
    <source>
        <dbReference type="PROSITE" id="PS51188"/>
    </source>
</evidence>
<dbReference type="Pfam" id="PF01556">
    <property type="entry name" value="DnaJ_C"/>
    <property type="match status" value="1"/>
</dbReference>
<feature type="domain" description="J" evidence="7">
    <location>
        <begin position="6"/>
        <end position="67"/>
    </location>
</feature>
<dbReference type="CDD" id="cd06257">
    <property type="entry name" value="DnaJ"/>
    <property type="match status" value="1"/>
</dbReference>
<keyword evidence="10" id="KW-1185">Reference proteome</keyword>
<evidence type="ECO:0000313" key="10">
    <source>
        <dbReference type="Proteomes" id="UP001163846"/>
    </source>
</evidence>
<dbReference type="PROSITE" id="PS00636">
    <property type="entry name" value="DNAJ_1"/>
    <property type="match status" value="1"/>
</dbReference>
<dbReference type="CDD" id="cd10719">
    <property type="entry name" value="DnaJ_zf"/>
    <property type="match status" value="1"/>
</dbReference>
<dbReference type="GO" id="GO:0006457">
    <property type="term" value="P:protein folding"/>
    <property type="evidence" value="ECO:0007669"/>
    <property type="project" value="InterPro"/>
</dbReference>
<dbReference type="InterPro" id="IPR008971">
    <property type="entry name" value="HSP40/DnaJ_pept-bd"/>
</dbReference>
<evidence type="ECO:0000256" key="1">
    <source>
        <dbReference type="ARBA" id="ARBA00022723"/>
    </source>
</evidence>
<dbReference type="Gene3D" id="2.60.260.20">
    <property type="entry name" value="Urease metallochaperone UreE, N-terminal domain"/>
    <property type="match status" value="2"/>
</dbReference>
<sequence length="396" mass="43691">MVVETKYYDLLEVDPNASESDLKKAYRKKALRAHPDKGGDAEVFKEITHAYEVLSDPQKRRMYDEGGEAGLNDAGGMGGMDPQDLFSQLFGGGGFFGGGGPSRSTARKTKDLVHRVHVTLEDLYKGKTTKLALTRNVICSKCKGKGGKEGATKTCTGCNGRGIRVTLRQMGPMIQQIQSGCDECGGTGETIAAKDRCTQCKGKKVLPEKKFLEVHIDKGMKGGQTVQFRGESDQSPGAETGDVVIVIEEKPHDRFKRQENDLLIDVEIDLLTALAGGEFTIKHLDDRALLVKIEPGEVIKHGDMKVIHGQGMPSQRHHEPGDMYVKLNVTFPDTIAPENIRYLEKALPKRNPPQTFPKNIAIEEVTMDEPDSRRQPMRDPDAMDEDTEPRVQCANQ</sequence>
<organism evidence="9 10">
    <name type="scientific">Lentinula raphanica</name>
    <dbReference type="NCBI Taxonomy" id="153919"/>
    <lineage>
        <taxon>Eukaryota</taxon>
        <taxon>Fungi</taxon>
        <taxon>Dikarya</taxon>
        <taxon>Basidiomycota</taxon>
        <taxon>Agaricomycotina</taxon>
        <taxon>Agaricomycetes</taxon>
        <taxon>Agaricomycetidae</taxon>
        <taxon>Agaricales</taxon>
        <taxon>Marasmiineae</taxon>
        <taxon>Omphalotaceae</taxon>
        <taxon>Lentinula</taxon>
    </lineage>
</organism>
<feature type="domain" description="CR-type" evidence="8">
    <location>
        <begin position="126"/>
        <end position="209"/>
    </location>
</feature>
<dbReference type="EMBL" id="MU805969">
    <property type="protein sequence ID" value="KAJ3843724.1"/>
    <property type="molecule type" value="Genomic_DNA"/>
</dbReference>
<dbReference type="GO" id="GO:0009408">
    <property type="term" value="P:response to heat"/>
    <property type="evidence" value="ECO:0007669"/>
    <property type="project" value="InterPro"/>
</dbReference>
<dbReference type="InterPro" id="IPR018253">
    <property type="entry name" value="DnaJ_domain_CS"/>
</dbReference>
<evidence type="ECO:0000259" key="7">
    <source>
        <dbReference type="PROSITE" id="PS50076"/>
    </source>
</evidence>
<dbReference type="GO" id="GO:0005524">
    <property type="term" value="F:ATP binding"/>
    <property type="evidence" value="ECO:0007669"/>
    <property type="project" value="InterPro"/>
</dbReference>
<protein>
    <recommendedName>
        <fullName evidence="11">DnaJ-domain-containing protein</fullName>
    </recommendedName>
</protein>
<dbReference type="PANTHER" id="PTHR43888">
    <property type="entry name" value="DNAJ-LIKE-2, ISOFORM A-RELATED"/>
    <property type="match status" value="1"/>
</dbReference>
<evidence type="ECO:0000256" key="3">
    <source>
        <dbReference type="ARBA" id="ARBA00022771"/>
    </source>
</evidence>
<reference evidence="9" key="1">
    <citation type="submission" date="2022-08" db="EMBL/GenBank/DDBJ databases">
        <authorList>
            <consortium name="DOE Joint Genome Institute"/>
            <person name="Min B."/>
            <person name="Riley R."/>
            <person name="Sierra-Patev S."/>
            <person name="Naranjo-Ortiz M."/>
            <person name="Looney B."/>
            <person name="Konkel Z."/>
            <person name="Slot J.C."/>
            <person name="Sakamoto Y."/>
            <person name="Steenwyk J.L."/>
            <person name="Rokas A."/>
            <person name="Carro J."/>
            <person name="Camarero S."/>
            <person name="Ferreira P."/>
            <person name="Molpeceres G."/>
            <person name="Ruiz-Duenas F.J."/>
            <person name="Serrano A."/>
            <person name="Henrissat B."/>
            <person name="Drula E."/>
            <person name="Hughes K.W."/>
            <person name="Mata J.L."/>
            <person name="Ishikawa N.K."/>
            <person name="Vargas-Isla R."/>
            <person name="Ushijima S."/>
            <person name="Smith C.A."/>
            <person name="Ahrendt S."/>
            <person name="Andreopoulos W."/>
            <person name="He G."/>
            <person name="Labutti K."/>
            <person name="Lipzen A."/>
            <person name="Ng V."/>
            <person name="Sandor L."/>
            <person name="Barry K."/>
            <person name="Martinez A.T."/>
            <person name="Xiao Y."/>
            <person name="Gibbons J.G."/>
            <person name="Terashima K."/>
            <person name="Hibbett D.S."/>
            <person name="Grigoriev I.V."/>
        </authorList>
    </citation>
    <scope>NUCLEOTIDE SEQUENCE</scope>
    <source>
        <strain evidence="9">TFB9207</strain>
    </source>
</reference>
<keyword evidence="1 5" id="KW-0479">Metal-binding</keyword>
<dbReference type="CDD" id="cd10747">
    <property type="entry name" value="DnaJ_C"/>
    <property type="match status" value="1"/>
</dbReference>
<dbReference type="FunFam" id="2.10.230.10:FF:000001">
    <property type="entry name" value="DnaJ subfamily A member 2"/>
    <property type="match status" value="1"/>
</dbReference>
<dbReference type="FunFam" id="1.10.287.110:FF:000041">
    <property type="entry name" value="Chaperone protein DNAj, putative"/>
    <property type="match status" value="1"/>
</dbReference>
<dbReference type="Pfam" id="PF00226">
    <property type="entry name" value="DnaJ"/>
    <property type="match status" value="1"/>
</dbReference>
<dbReference type="InterPro" id="IPR044713">
    <property type="entry name" value="DNJA1/2-like"/>
</dbReference>
<dbReference type="InterPro" id="IPR036869">
    <property type="entry name" value="J_dom_sf"/>
</dbReference>
<accession>A0AA38PIW8</accession>
<dbReference type="InterPro" id="IPR002939">
    <property type="entry name" value="DnaJ_C"/>
</dbReference>
<dbReference type="GO" id="GO:0008270">
    <property type="term" value="F:zinc ion binding"/>
    <property type="evidence" value="ECO:0007669"/>
    <property type="project" value="UniProtKB-KW"/>
</dbReference>
<gene>
    <name evidence="9" type="ORF">F5878DRAFT_604039</name>
</gene>
<feature type="compositionally biased region" description="Basic and acidic residues" evidence="6">
    <location>
        <begin position="370"/>
        <end position="381"/>
    </location>
</feature>
<dbReference type="PROSITE" id="PS50076">
    <property type="entry name" value="DNAJ_2"/>
    <property type="match status" value="1"/>
</dbReference>
<dbReference type="PROSITE" id="PS51188">
    <property type="entry name" value="ZF_CR"/>
    <property type="match status" value="1"/>
</dbReference>
<dbReference type="HAMAP" id="MF_01152">
    <property type="entry name" value="DnaJ"/>
    <property type="match status" value="1"/>
</dbReference>
<comment type="caution">
    <text evidence="9">The sequence shown here is derived from an EMBL/GenBank/DDBJ whole genome shotgun (WGS) entry which is preliminary data.</text>
</comment>
<feature type="region of interest" description="Disordered" evidence="6">
    <location>
        <begin position="349"/>
        <end position="396"/>
    </location>
</feature>